<protein>
    <submittedName>
        <fullName evidence="2">Uncharacterized protein</fullName>
    </submittedName>
</protein>
<feature type="transmembrane region" description="Helical" evidence="1">
    <location>
        <begin position="82"/>
        <end position="101"/>
    </location>
</feature>
<dbReference type="AlphaFoldDB" id="A0A382Z2T4"/>
<accession>A0A382Z2T4</accession>
<proteinExistence type="predicted"/>
<feature type="transmembrane region" description="Helical" evidence="1">
    <location>
        <begin position="29"/>
        <end position="47"/>
    </location>
</feature>
<reference evidence="2" key="1">
    <citation type="submission" date="2018-05" db="EMBL/GenBank/DDBJ databases">
        <authorList>
            <person name="Lanie J.A."/>
            <person name="Ng W.-L."/>
            <person name="Kazmierczak K.M."/>
            <person name="Andrzejewski T.M."/>
            <person name="Davidsen T.M."/>
            <person name="Wayne K.J."/>
            <person name="Tettelin H."/>
            <person name="Glass J.I."/>
            <person name="Rusch D."/>
            <person name="Podicherti R."/>
            <person name="Tsui H.-C.T."/>
            <person name="Winkler M.E."/>
        </authorList>
    </citation>
    <scope>NUCLEOTIDE SEQUENCE</scope>
</reference>
<organism evidence="2">
    <name type="scientific">marine metagenome</name>
    <dbReference type="NCBI Taxonomy" id="408172"/>
    <lineage>
        <taxon>unclassified sequences</taxon>
        <taxon>metagenomes</taxon>
        <taxon>ecological metagenomes</taxon>
    </lineage>
</organism>
<feature type="transmembrane region" description="Helical" evidence="1">
    <location>
        <begin position="54"/>
        <end position="76"/>
    </location>
</feature>
<keyword evidence="1" id="KW-0472">Membrane</keyword>
<gene>
    <name evidence="2" type="ORF">METZ01_LOCUS442676</name>
</gene>
<keyword evidence="1" id="KW-0812">Transmembrane</keyword>
<keyword evidence="1" id="KW-1133">Transmembrane helix</keyword>
<dbReference type="EMBL" id="UINC01180560">
    <property type="protein sequence ID" value="SVD89822.1"/>
    <property type="molecule type" value="Genomic_DNA"/>
</dbReference>
<sequence length="115" mass="12214">MTGLLMIAVVVAALFPFLGDEGRTGVLLAAAVAYPVQIVAFGLLLRARGEPSRFFVWWGAGVLLRIAVIVVIGLLALRIESLGAEALLLSLAGFFFGLLMIEPTFLKGADRDAIN</sequence>
<evidence type="ECO:0000256" key="1">
    <source>
        <dbReference type="SAM" id="Phobius"/>
    </source>
</evidence>
<name>A0A382Z2T4_9ZZZZ</name>
<evidence type="ECO:0000313" key="2">
    <source>
        <dbReference type="EMBL" id="SVD89822.1"/>
    </source>
</evidence>